<accession>A0A1K1N149</accession>
<sequence>MGNEIYFDTVLGGYVKNDVLAKIDAYNALIDRISGMMISDAAINAELLKIRHMPLRKAKILFLPASGFSVSQTDSYIDDLEREIADKVML</sequence>
<dbReference type="EMBL" id="FPIP01000003">
    <property type="protein sequence ID" value="SFW29017.1"/>
    <property type="molecule type" value="Genomic_DNA"/>
</dbReference>
<organism evidence="1 2">
    <name type="scientific">Ruminococcus flavefaciens</name>
    <dbReference type="NCBI Taxonomy" id="1265"/>
    <lineage>
        <taxon>Bacteria</taxon>
        <taxon>Bacillati</taxon>
        <taxon>Bacillota</taxon>
        <taxon>Clostridia</taxon>
        <taxon>Eubacteriales</taxon>
        <taxon>Oscillospiraceae</taxon>
        <taxon>Ruminococcus</taxon>
    </lineage>
</organism>
<proteinExistence type="predicted"/>
<reference evidence="2" key="1">
    <citation type="submission" date="2016-11" db="EMBL/GenBank/DDBJ databases">
        <authorList>
            <person name="Varghese N."/>
            <person name="Submissions S."/>
        </authorList>
    </citation>
    <scope>NUCLEOTIDE SEQUENCE [LARGE SCALE GENOMIC DNA]</scope>
    <source>
        <strain evidence="2">YL228</strain>
    </source>
</reference>
<name>A0A1K1N149_RUMFL</name>
<dbReference type="AlphaFoldDB" id="A0A1K1N149"/>
<evidence type="ECO:0000313" key="1">
    <source>
        <dbReference type="EMBL" id="SFW29017.1"/>
    </source>
</evidence>
<dbReference type="RefSeq" id="WP_072299904.1">
    <property type="nucleotide sequence ID" value="NZ_FPIP01000003.1"/>
</dbReference>
<gene>
    <name evidence="1" type="ORF">SAMN02910280_1588</name>
</gene>
<dbReference type="Proteomes" id="UP000183461">
    <property type="component" value="Unassembled WGS sequence"/>
</dbReference>
<protein>
    <submittedName>
        <fullName evidence="1">Uncharacterized protein</fullName>
    </submittedName>
</protein>
<evidence type="ECO:0000313" key="2">
    <source>
        <dbReference type="Proteomes" id="UP000183461"/>
    </source>
</evidence>